<organism evidence="2 3">
    <name type="scientific">Microcystis viridis FACHB-1342</name>
    <dbReference type="NCBI Taxonomy" id="2692900"/>
    <lineage>
        <taxon>Bacteria</taxon>
        <taxon>Bacillati</taxon>
        <taxon>Cyanobacteriota</taxon>
        <taxon>Cyanophyceae</taxon>
        <taxon>Oscillatoriophycideae</taxon>
        <taxon>Chroococcales</taxon>
        <taxon>Microcystaceae</taxon>
        <taxon>Microcystis</taxon>
    </lineage>
</organism>
<name>A0ABR8GHJ1_MICVR</name>
<accession>A0ABR8GHJ1</accession>
<keyword evidence="1" id="KW-0812">Transmembrane</keyword>
<reference evidence="2 3" key="1">
    <citation type="journal article" date="2020" name="ISME J.">
        <title>Comparative genomics reveals insights into cyanobacterial evolution and habitat adaptation.</title>
        <authorList>
            <person name="Chen M.Y."/>
            <person name="Teng W.K."/>
            <person name="Zhao L."/>
            <person name="Hu C.X."/>
            <person name="Zhou Y.K."/>
            <person name="Han B.P."/>
            <person name="Song L.R."/>
            <person name="Shu W.S."/>
        </authorList>
    </citation>
    <scope>NUCLEOTIDE SEQUENCE [LARGE SCALE GENOMIC DNA]</scope>
    <source>
        <strain evidence="2 3">FACHB-1342</strain>
    </source>
</reference>
<keyword evidence="1" id="KW-1133">Transmembrane helix</keyword>
<feature type="transmembrane region" description="Helical" evidence="1">
    <location>
        <begin position="34"/>
        <end position="52"/>
    </location>
</feature>
<protein>
    <submittedName>
        <fullName evidence="2">Uncharacterized protein</fullName>
    </submittedName>
</protein>
<keyword evidence="1" id="KW-0472">Membrane</keyword>
<comment type="caution">
    <text evidence="2">The sequence shown here is derived from an EMBL/GenBank/DDBJ whole genome shotgun (WGS) entry which is preliminary data.</text>
</comment>
<dbReference type="EMBL" id="JACJSV010000095">
    <property type="protein sequence ID" value="MBD2602641.1"/>
    <property type="molecule type" value="Genomic_DNA"/>
</dbReference>
<evidence type="ECO:0000313" key="2">
    <source>
        <dbReference type="EMBL" id="MBD2602641.1"/>
    </source>
</evidence>
<proteinExistence type="predicted"/>
<gene>
    <name evidence="2" type="ORF">H6G40_21065</name>
</gene>
<dbReference type="Proteomes" id="UP000648873">
    <property type="component" value="Unassembled WGS sequence"/>
</dbReference>
<sequence length="271" mass="30069">MPFELIITSLIGLFSGVISLYADPKDKKHKIWQFILLALIIVSACSTVYFGYRKEQESKATEAKKDSQIKNLSDNLSQVNKQNSELLQTVNIMQSKLDVTGSDTKFIRNILEKLGWSQENINNPNKGQIGQSLQASQSLNKISGNADQRRGITVQYFPKNVDPNIVKSRLEALGVKLNTSASQLPGVPTNAIWFGSGVDMNTVKAVAYTLIGAGVELKMIRQFNNSQGREYLIQVGGDGECINRPTLTVERIRAIQEFPKQSEVKGCRADF</sequence>
<evidence type="ECO:0000313" key="3">
    <source>
        <dbReference type="Proteomes" id="UP000648873"/>
    </source>
</evidence>
<dbReference type="RefSeq" id="WP_069474479.1">
    <property type="nucleotide sequence ID" value="NZ_JACJSV010000095.1"/>
</dbReference>
<keyword evidence="3" id="KW-1185">Reference proteome</keyword>
<feature type="transmembrane region" description="Helical" evidence="1">
    <location>
        <begin position="6"/>
        <end position="22"/>
    </location>
</feature>
<evidence type="ECO:0000256" key="1">
    <source>
        <dbReference type="SAM" id="Phobius"/>
    </source>
</evidence>